<dbReference type="InterPro" id="IPR013815">
    <property type="entry name" value="ATP_grasp_subdomain_1"/>
</dbReference>
<evidence type="ECO:0000256" key="3">
    <source>
        <dbReference type="ARBA" id="ARBA00007837"/>
    </source>
</evidence>
<feature type="region of interest" description="Disordered" evidence="16">
    <location>
        <begin position="933"/>
        <end position="1033"/>
    </location>
</feature>
<dbReference type="Pfam" id="PF00391">
    <property type="entry name" value="PEP-utilizers"/>
    <property type="match status" value="1"/>
</dbReference>
<dbReference type="PIRSF" id="PIRSF000853">
    <property type="entry name" value="PPDK"/>
    <property type="match status" value="1"/>
</dbReference>
<dbReference type="InterPro" id="IPR000121">
    <property type="entry name" value="PEP_util_C"/>
</dbReference>
<evidence type="ECO:0000259" key="19">
    <source>
        <dbReference type="Pfam" id="PF02896"/>
    </source>
</evidence>
<keyword evidence="7 15" id="KW-0479">Metal-binding</keyword>
<feature type="domain" description="Pyruvate phosphate dikinase AMP/ATP-binding" evidence="18">
    <location>
        <begin position="23"/>
        <end position="60"/>
    </location>
</feature>
<feature type="binding site" evidence="14">
    <location>
        <position position="771"/>
    </location>
    <ligand>
        <name>substrate</name>
    </ligand>
</feature>
<dbReference type="Gene3D" id="3.30.1490.20">
    <property type="entry name" value="ATP-grasp fold, A domain"/>
    <property type="match status" value="1"/>
</dbReference>
<dbReference type="GO" id="GO:0046872">
    <property type="term" value="F:metal ion binding"/>
    <property type="evidence" value="ECO:0007669"/>
    <property type="project" value="UniProtKB-KW"/>
</dbReference>
<dbReference type="KEGG" id="nneo:PQG83_09280"/>
<comment type="similarity">
    <text evidence="3">Belongs to the PEP-utilizing enzyme family.</text>
</comment>
<dbReference type="Pfam" id="PF01326">
    <property type="entry name" value="PPDK_N"/>
    <property type="match status" value="3"/>
</dbReference>
<feature type="domain" description="PEP-utilising enzyme mobile" evidence="17">
    <location>
        <begin position="427"/>
        <end position="507"/>
    </location>
</feature>
<dbReference type="EC" id="2.7.9.1" evidence="4"/>
<dbReference type="SUPFAM" id="SSF56059">
    <property type="entry name" value="Glutathione synthetase ATP-binding domain-like"/>
    <property type="match status" value="1"/>
</dbReference>
<dbReference type="SUPFAM" id="SSF51621">
    <property type="entry name" value="Phosphoenolpyruvate/pyruvate domain"/>
    <property type="match status" value="1"/>
</dbReference>
<sequence length="1033" mass="114195">MRHKKYVYFFGGGKAEGSGNMKELLGGKGSGLAEMTNLKISVPSGFTITTEACVEYFHAKKRFPAGMWDQALNGLRQVEKTMKARLGDPDNPLLVSVRSGARASMPGMMDTVLNLGLNQQTVQGLGKKTGNHRFAVDAYRRFITMFGSVVMGIPRERFEHTLEAMKHAQGVKHDTDLTEDALAQLVEQYQELVKTETARDFPQDPFEQLRMAVDAVFDSWFGDRAVTYRRLYDIPDEWGTAVNVQSMVFGNMGDTSGTGVAFTRNPANGVPVFFGECLLNAQGEDVVAGIRTPLPVVALQDTLPEAYKDLIKTQRTLEKHYRDMLDLEFTIQEGKLYMLQTRIGKRTGIAAVRIAVDMVRQGLIDRREAVKRVAPEQLSQYLYPIFESSDEAKFQSVGKGLPAGPGAAAGRIALTPDQAVAMKARGERTILVRHETSPDDIHGMHAAEGFLTAKGGMTSHAAVVARQMGKVCIAGCDAVEVLSNGKVQFGSMILSEGDFLSLNGFTGQVYAGDIPVVDSEVIQVIQGRMDQKDSEKYQYFSTILKWADAFRVLKIRSNADIPEQAHIARGFGAEGIGLCRTEHMFFAEDRVPIMQQMILASSREERELYLEQLLPLQRQDFIGLYREMKGFPVTIRLLDPPLHEFLPKREHLLVELAKLEVTNGDPQVIQEKQRILDRVEELHEYNPMLGLRGCRLGITMPEITRMQVQAIFEAACEVAREGKKIVPEIMIPLVGMPSEMKAQKELIQEVAQQTMAEYGMKLNYLIGTMIELPRAAVTAGRIAEYAEFFSFGTNDLTQTTFGFSRDDAGPYIGFYMDRQDRCPVCQRTNVDWKKMVCRMCKATIDKKAENILDADPFAVLDQEGVGALMKWAIQDGRKTRPLIKLGICGEHGGEPSSVAFCHELGLNYVSCSPYRVAIARLAAAQAAVAVLEREETQRQSRSTSGNSGNPRTVAAKSGLTKTAKKAPSTKTSGKKVTSRKVVAGKKPATKKPAAKSAVKKKAVTKTRSKKSPSKKTASSSPSRKKRATAAIRR</sequence>
<gene>
    <name evidence="20" type="primary">ppdK</name>
    <name evidence="20" type="ORF">PQG83_09280</name>
</gene>
<feature type="active site" description="Proton donor" evidence="13">
    <location>
        <position position="888"/>
    </location>
</feature>
<dbReference type="InterPro" id="IPR002192">
    <property type="entry name" value="PPDK_AMP/ATP-bd"/>
</dbReference>
<dbReference type="GO" id="GO:0050242">
    <property type="term" value="F:pyruvate, phosphate dikinase activity"/>
    <property type="evidence" value="ECO:0007669"/>
    <property type="project" value="UniProtKB-EC"/>
</dbReference>
<dbReference type="NCBIfam" id="TIGR01828">
    <property type="entry name" value="pyru_phos_dikin"/>
    <property type="match status" value="1"/>
</dbReference>
<feature type="domain" description="Pyruvate phosphate dikinase AMP/ATP-binding" evidence="18">
    <location>
        <begin position="307"/>
        <end position="359"/>
    </location>
</feature>
<evidence type="ECO:0000313" key="20">
    <source>
        <dbReference type="EMBL" id="WNM63930.1"/>
    </source>
</evidence>
<keyword evidence="9" id="KW-0418">Kinase</keyword>
<reference evidence="20 21" key="1">
    <citation type="submission" date="2023-01" db="EMBL/GenBank/DDBJ databases">
        <title>Cultivation and genomic characterization of new, ubiquitous marine nitrite-oxidizing bacteria from the Nitrospirales.</title>
        <authorList>
            <person name="Mueller A.J."/>
            <person name="Daebeler A."/>
            <person name="Herbold C.W."/>
            <person name="Kirkegaard R.H."/>
            <person name="Daims H."/>
        </authorList>
    </citation>
    <scope>NUCLEOTIDE SEQUENCE [LARGE SCALE GENOMIC DNA]</scope>
    <source>
        <strain evidence="20 21">DK</strain>
    </source>
</reference>
<dbReference type="Proteomes" id="UP001302494">
    <property type="component" value="Chromosome"/>
</dbReference>
<evidence type="ECO:0000256" key="13">
    <source>
        <dbReference type="PIRSR" id="PIRSR000853-1"/>
    </source>
</evidence>
<dbReference type="PANTHER" id="PTHR22931">
    <property type="entry name" value="PHOSPHOENOLPYRUVATE DIKINASE-RELATED"/>
    <property type="match status" value="1"/>
</dbReference>
<evidence type="ECO:0000256" key="5">
    <source>
        <dbReference type="ARBA" id="ARBA00020138"/>
    </source>
</evidence>
<dbReference type="Gene3D" id="1.20.80.30">
    <property type="match status" value="1"/>
</dbReference>
<proteinExistence type="inferred from homology"/>
<dbReference type="Pfam" id="PF02896">
    <property type="entry name" value="PEP-utilizers_C"/>
    <property type="match status" value="1"/>
</dbReference>
<dbReference type="Gene3D" id="3.50.30.10">
    <property type="entry name" value="Phosphohistidine domain"/>
    <property type="match status" value="1"/>
</dbReference>
<evidence type="ECO:0000256" key="16">
    <source>
        <dbReference type="SAM" id="MobiDB-lite"/>
    </source>
</evidence>
<evidence type="ECO:0000256" key="6">
    <source>
        <dbReference type="ARBA" id="ARBA00022679"/>
    </source>
</evidence>
<dbReference type="Gene3D" id="3.30.470.20">
    <property type="entry name" value="ATP-grasp fold, B domain"/>
    <property type="match status" value="1"/>
</dbReference>
<evidence type="ECO:0000256" key="14">
    <source>
        <dbReference type="PIRSR" id="PIRSR000853-2"/>
    </source>
</evidence>
<evidence type="ECO:0000259" key="17">
    <source>
        <dbReference type="Pfam" id="PF00391"/>
    </source>
</evidence>
<dbReference type="InterPro" id="IPR018274">
    <property type="entry name" value="PEP_util_AS"/>
</dbReference>
<evidence type="ECO:0000256" key="2">
    <source>
        <dbReference type="ARBA" id="ARBA00003144"/>
    </source>
</evidence>
<evidence type="ECO:0000313" key="21">
    <source>
        <dbReference type="Proteomes" id="UP001302494"/>
    </source>
</evidence>
<dbReference type="InterPro" id="IPR036637">
    <property type="entry name" value="Phosphohistidine_dom_sf"/>
</dbReference>
<accession>A0AA96JY89</accession>
<dbReference type="InterPro" id="IPR023151">
    <property type="entry name" value="PEP_util_CS"/>
</dbReference>
<feature type="compositionally biased region" description="Basic residues" evidence="16">
    <location>
        <begin position="987"/>
        <end position="1013"/>
    </location>
</feature>
<dbReference type="AlphaFoldDB" id="A0AA96JY89"/>
<evidence type="ECO:0000256" key="4">
    <source>
        <dbReference type="ARBA" id="ARBA00011994"/>
    </source>
</evidence>
<feature type="binding site" evidence="14">
    <location>
        <position position="580"/>
    </location>
    <ligand>
        <name>substrate</name>
    </ligand>
</feature>
<dbReference type="InterPro" id="IPR040442">
    <property type="entry name" value="Pyrv_kinase-like_dom_sf"/>
</dbReference>
<feature type="binding site" evidence="14">
    <location>
        <position position="795"/>
    </location>
    <ligand>
        <name>substrate</name>
    </ligand>
</feature>
<keyword evidence="10" id="KW-0067">ATP-binding</keyword>
<keyword evidence="20" id="KW-0670">Pyruvate</keyword>
<evidence type="ECO:0000256" key="10">
    <source>
        <dbReference type="ARBA" id="ARBA00022840"/>
    </source>
</evidence>
<dbReference type="EMBL" id="CP116968">
    <property type="protein sequence ID" value="WNM63930.1"/>
    <property type="molecule type" value="Genomic_DNA"/>
</dbReference>
<comment type="function">
    <text evidence="2">Catalyzes the reversible phosphorylation of pyruvate and phosphate.</text>
</comment>
<feature type="binding site" evidence="14">
    <location>
        <position position="793"/>
    </location>
    <ligand>
        <name>substrate</name>
    </ligand>
</feature>
<evidence type="ECO:0000259" key="18">
    <source>
        <dbReference type="Pfam" id="PF01326"/>
    </source>
</evidence>
<feature type="compositionally biased region" description="Basic residues" evidence="16">
    <location>
        <begin position="1022"/>
        <end position="1033"/>
    </location>
</feature>
<evidence type="ECO:0000256" key="7">
    <source>
        <dbReference type="ARBA" id="ARBA00022723"/>
    </source>
</evidence>
<dbReference type="RefSeq" id="WP_312748735.1">
    <property type="nucleotide sequence ID" value="NZ_CP116968.1"/>
</dbReference>
<organism evidence="20 21">
    <name type="scientific">Candidatus Nitrospira neomarina</name>
    <dbReference type="NCBI Taxonomy" id="3020899"/>
    <lineage>
        <taxon>Bacteria</taxon>
        <taxon>Pseudomonadati</taxon>
        <taxon>Nitrospirota</taxon>
        <taxon>Nitrospiria</taxon>
        <taxon>Nitrospirales</taxon>
        <taxon>Nitrospiraceae</taxon>
        <taxon>Nitrospira</taxon>
    </lineage>
</organism>
<dbReference type="PROSITE" id="PS00742">
    <property type="entry name" value="PEP_ENZYMES_2"/>
    <property type="match status" value="1"/>
</dbReference>
<dbReference type="PROSITE" id="PS00370">
    <property type="entry name" value="PEP_ENZYMES_PHOS_SITE"/>
    <property type="match status" value="1"/>
</dbReference>
<keyword evidence="6 20" id="KW-0808">Transferase</keyword>
<protein>
    <recommendedName>
        <fullName evidence="5">Pyruvate, phosphate dikinase</fullName>
        <ecNumber evidence="4">2.7.9.1</ecNumber>
    </recommendedName>
    <alternativeName>
        <fullName evidence="12">Pyruvate, orthophosphate dikinase</fullName>
    </alternativeName>
</protein>
<dbReference type="InterPro" id="IPR008279">
    <property type="entry name" value="PEP-util_enz_mobile_dom"/>
</dbReference>
<dbReference type="InterPro" id="IPR010121">
    <property type="entry name" value="Pyruvate_phosphate_dikinase"/>
</dbReference>
<feature type="binding site" evidence="15">
    <location>
        <position position="795"/>
    </location>
    <ligand>
        <name>Mg(2+)</name>
        <dbReference type="ChEBI" id="CHEBI:18420"/>
    </ligand>
</feature>
<keyword evidence="21" id="KW-1185">Reference proteome</keyword>
<evidence type="ECO:0000256" key="11">
    <source>
        <dbReference type="ARBA" id="ARBA00022842"/>
    </source>
</evidence>
<dbReference type="Gene3D" id="3.20.20.60">
    <property type="entry name" value="Phosphoenolpyruvate-binding domains"/>
    <property type="match status" value="1"/>
</dbReference>
<keyword evidence="11 15" id="KW-0460">Magnesium</keyword>
<dbReference type="Gene3D" id="1.10.189.10">
    <property type="entry name" value="Pyruvate Phosphate Dikinase, domain 2"/>
    <property type="match status" value="1"/>
</dbReference>
<evidence type="ECO:0000256" key="15">
    <source>
        <dbReference type="PIRSR" id="PIRSR000853-3"/>
    </source>
</evidence>
<feature type="binding site" evidence="14">
    <location>
        <position position="636"/>
    </location>
    <ligand>
        <name>substrate</name>
    </ligand>
</feature>
<evidence type="ECO:0000256" key="1">
    <source>
        <dbReference type="ARBA" id="ARBA00001946"/>
    </source>
</evidence>
<feature type="domain" description="Pyruvate phosphate dikinase AMP/ATP-binding" evidence="18">
    <location>
        <begin position="73"/>
        <end position="294"/>
    </location>
</feature>
<dbReference type="SUPFAM" id="SSF52009">
    <property type="entry name" value="Phosphohistidine domain"/>
    <property type="match status" value="1"/>
</dbReference>
<feature type="active site" description="Tele-phosphohistidine intermediate" evidence="13">
    <location>
        <position position="460"/>
    </location>
</feature>
<dbReference type="GO" id="GO:0005524">
    <property type="term" value="F:ATP binding"/>
    <property type="evidence" value="ECO:0007669"/>
    <property type="project" value="UniProtKB-KW"/>
</dbReference>
<dbReference type="NCBIfam" id="NF004531">
    <property type="entry name" value="PRK05878.1"/>
    <property type="match status" value="1"/>
</dbReference>
<feature type="compositionally biased region" description="Polar residues" evidence="16">
    <location>
        <begin position="939"/>
        <end position="950"/>
    </location>
</feature>
<feature type="binding site" evidence="14">
    <location>
        <position position="794"/>
    </location>
    <ligand>
        <name>substrate</name>
    </ligand>
</feature>
<feature type="binding site" evidence="15">
    <location>
        <position position="771"/>
    </location>
    <ligand>
        <name>Mg(2+)</name>
        <dbReference type="ChEBI" id="CHEBI:18420"/>
    </ligand>
</feature>
<feature type="domain" description="PEP-utilising enzyme C-terminal" evidence="19">
    <location>
        <begin position="536"/>
        <end position="927"/>
    </location>
</feature>
<feature type="binding site" evidence="14">
    <location>
        <position position="792"/>
    </location>
    <ligand>
        <name>substrate</name>
    </ligand>
</feature>
<evidence type="ECO:0000256" key="8">
    <source>
        <dbReference type="ARBA" id="ARBA00022741"/>
    </source>
</evidence>
<evidence type="ECO:0000256" key="12">
    <source>
        <dbReference type="ARBA" id="ARBA00032883"/>
    </source>
</evidence>
<keyword evidence="8" id="KW-0547">Nucleotide-binding</keyword>
<comment type="cofactor">
    <cofactor evidence="1 15">
        <name>Mg(2+)</name>
        <dbReference type="ChEBI" id="CHEBI:18420"/>
    </cofactor>
</comment>
<name>A0AA96JY89_9BACT</name>
<evidence type="ECO:0000256" key="9">
    <source>
        <dbReference type="ARBA" id="ARBA00022777"/>
    </source>
</evidence>
<dbReference type="InterPro" id="IPR015813">
    <property type="entry name" value="Pyrv/PenolPyrv_kinase-like_dom"/>
</dbReference>
<dbReference type="PANTHER" id="PTHR22931:SF9">
    <property type="entry name" value="PYRUVATE, PHOSPHATE DIKINASE 1, CHLOROPLASTIC"/>
    <property type="match status" value="1"/>
</dbReference>
<dbReference type="GO" id="GO:0016301">
    <property type="term" value="F:kinase activity"/>
    <property type="evidence" value="ECO:0007669"/>
    <property type="project" value="UniProtKB-KW"/>
</dbReference>